<accession>A0A7R8CND5</accession>
<sequence length="108" mass="11971">MEKLGSSSLFTSSYRPESNGIIERFHRTLKNSLDSILNLEGDSWKETLPFVTLGLRSTIPAIPGSTFSSMHYVLGSAPRLPLSLNKRASAPNNKKLFQSSNEIKYAQP</sequence>
<dbReference type="EMBL" id="HG994581">
    <property type="protein sequence ID" value="CAF2874391.1"/>
    <property type="molecule type" value="Genomic_DNA"/>
</dbReference>
<dbReference type="Gene3D" id="3.30.420.10">
    <property type="entry name" value="Ribonuclease H-like superfamily/Ribonuclease H"/>
    <property type="match status" value="1"/>
</dbReference>
<dbReference type="OrthoDB" id="6378606at2759"/>
<proteinExistence type="predicted"/>
<reference evidence="1" key="1">
    <citation type="submission" date="2021-02" db="EMBL/GenBank/DDBJ databases">
        <authorList>
            <person name="Bekaert M."/>
        </authorList>
    </citation>
    <scope>NUCLEOTIDE SEQUENCE</scope>
    <source>
        <strain evidence="1">IoA-00</strain>
    </source>
</reference>
<keyword evidence="2" id="KW-1185">Reference proteome</keyword>
<organism evidence="1 2">
    <name type="scientific">Lepeophtheirus salmonis</name>
    <name type="common">Salmon louse</name>
    <name type="synonym">Caligus salmonis</name>
    <dbReference type="NCBI Taxonomy" id="72036"/>
    <lineage>
        <taxon>Eukaryota</taxon>
        <taxon>Metazoa</taxon>
        <taxon>Ecdysozoa</taxon>
        <taxon>Arthropoda</taxon>
        <taxon>Crustacea</taxon>
        <taxon>Multicrustacea</taxon>
        <taxon>Hexanauplia</taxon>
        <taxon>Copepoda</taxon>
        <taxon>Siphonostomatoida</taxon>
        <taxon>Caligidae</taxon>
        <taxon>Lepeophtheirus</taxon>
    </lineage>
</organism>
<protein>
    <submittedName>
        <fullName evidence="1">(salmon louse) hypothetical protein</fullName>
    </submittedName>
</protein>
<dbReference type="SUPFAM" id="SSF53098">
    <property type="entry name" value="Ribonuclease H-like"/>
    <property type="match status" value="1"/>
</dbReference>
<dbReference type="InterPro" id="IPR012337">
    <property type="entry name" value="RNaseH-like_sf"/>
</dbReference>
<dbReference type="AlphaFoldDB" id="A0A7R8CND5"/>
<dbReference type="InterPro" id="IPR001584">
    <property type="entry name" value="Integrase_cat-core"/>
</dbReference>
<dbReference type="GO" id="GO:0015074">
    <property type="term" value="P:DNA integration"/>
    <property type="evidence" value="ECO:0007669"/>
    <property type="project" value="InterPro"/>
</dbReference>
<evidence type="ECO:0000313" key="2">
    <source>
        <dbReference type="Proteomes" id="UP000675881"/>
    </source>
</evidence>
<dbReference type="GO" id="GO:0003676">
    <property type="term" value="F:nucleic acid binding"/>
    <property type="evidence" value="ECO:0007669"/>
    <property type="project" value="InterPro"/>
</dbReference>
<gene>
    <name evidence="1" type="ORF">LSAA_6194</name>
</gene>
<dbReference type="InterPro" id="IPR036397">
    <property type="entry name" value="RNaseH_sf"/>
</dbReference>
<evidence type="ECO:0000313" key="1">
    <source>
        <dbReference type="EMBL" id="CAF2874391.1"/>
    </source>
</evidence>
<name>A0A7R8CND5_LEPSM</name>
<dbReference type="Proteomes" id="UP000675881">
    <property type="component" value="Chromosome 2"/>
</dbReference>
<dbReference type="PROSITE" id="PS50994">
    <property type="entry name" value="INTEGRASE"/>
    <property type="match status" value="1"/>
</dbReference>